<evidence type="ECO:0000313" key="1">
    <source>
        <dbReference type="EMBL" id="KAF6742455.1"/>
    </source>
</evidence>
<proteinExistence type="predicted"/>
<reference evidence="1 2" key="1">
    <citation type="submission" date="2020-07" db="EMBL/GenBank/DDBJ databases">
        <title>Comparative genomics of pyrophilous fungi reveals a link between fire events and developmental genes.</title>
        <authorList>
            <consortium name="DOE Joint Genome Institute"/>
            <person name="Steindorff A.S."/>
            <person name="Carver A."/>
            <person name="Calhoun S."/>
            <person name="Stillman K."/>
            <person name="Liu H."/>
            <person name="Lipzen A."/>
            <person name="Pangilinan J."/>
            <person name="Labutti K."/>
            <person name="Bruns T.D."/>
            <person name="Grigoriev I.V."/>
        </authorList>
    </citation>
    <scope>NUCLEOTIDE SEQUENCE [LARGE SCALE GENOMIC DNA]</scope>
    <source>
        <strain evidence="1 2">CBS 144469</strain>
    </source>
</reference>
<evidence type="ECO:0000313" key="2">
    <source>
        <dbReference type="Proteomes" id="UP000521943"/>
    </source>
</evidence>
<keyword evidence="2" id="KW-1185">Reference proteome</keyword>
<protein>
    <submittedName>
        <fullName evidence="1">Uncharacterized protein</fullName>
    </submittedName>
</protein>
<dbReference type="EMBL" id="JACGCI010000183">
    <property type="protein sequence ID" value="KAF6742455.1"/>
    <property type="molecule type" value="Genomic_DNA"/>
</dbReference>
<dbReference type="Proteomes" id="UP000521943">
    <property type="component" value="Unassembled WGS sequence"/>
</dbReference>
<name>A0A8H6H8F0_9AGAR</name>
<dbReference type="AlphaFoldDB" id="A0A8H6H8F0"/>
<sequence length="164" mass="18164">MTTTRTAAPTVMATLTPFHFAHLTAIWELDRRIPSPASRAAWAAGRGLDAAKVHKWWYRCRGRAKKLGIEIPEGSYEISTPAHKGLEALIYSRIFGVCTGVRFDQADRPLSMMTVNALPPVLVVKLRRPPRTRPAPVQPLSERRTLLQDNIQAVSASTPKATGR</sequence>
<accession>A0A8H6H8F0</accession>
<dbReference type="OrthoDB" id="3257151at2759"/>
<organism evidence="1 2">
    <name type="scientific">Ephemerocybe angulata</name>
    <dbReference type="NCBI Taxonomy" id="980116"/>
    <lineage>
        <taxon>Eukaryota</taxon>
        <taxon>Fungi</taxon>
        <taxon>Dikarya</taxon>
        <taxon>Basidiomycota</taxon>
        <taxon>Agaricomycotina</taxon>
        <taxon>Agaricomycetes</taxon>
        <taxon>Agaricomycetidae</taxon>
        <taxon>Agaricales</taxon>
        <taxon>Agaricineae</taxon>
        <taxon>Psathyrellaceae</taxon>
        <taxon>Ephemerocybe</taxon>
    </lineage>
</organism>
<gene>
    <name evidence="1" type="ORF">DFP72DRAFT_182635</name>
</gene>
<comment type="caution">
    <text evidence="1">The sequence shown here is derived from an EMBL/GenBank/DDBJ whole genome shotgun (WGS) entry which is preliminary data.</text>
</comment>